<gene>
    <name evidence="1" type="ORF">T10_13213</name>
</gene>
<name>A0A0V1MI13_9BILA</name>
<dbReference type="GO" id="GO:0007141">
    <property type="term" value="P:male meiosis I"/>
    <property type="evidence" value="ECO:0007669"/>
    <property type="project" value="TreeGrafter"/>
</dbReference>
<dbReference type="Pfam" id="PF15189">
    <property type="entry name" value="MEIOC"/>
    <property type="match status" value="1"/>
</dbReference>
<dbReference type="OrthoDB" id="5978002at2759"/>
<evidence type="ECO:0000313" key="2">
    <source>
        <dbReference type="Proteomes" id="UP000054843"/>
    </source>
</evidence>
<dbReference type="STRING" id="268474.A0A0V1MI13"/>
<dbReference type="GO" id="GO:0005634">
    <property type="term" value="C:nucleus"/>
    <property type="evidence" value="ECO:0007669"/>
    <property type="project" value="TreeGrafter"/>
</dbReference>
<dbReference type="GO" id="GO:0007144">
    <property type="term" value="P:female meiosis I"/>
    <property type="evidence" value="ECO:0007669"/>
    <property type="project" value="TreeGrafter"/>
</dbReference>
<reference evidence="1 2" key="1">
    <citation type="submission" date="2015-01" db="EMBL/GenBank/DDBJ databases">
        <title>Evolution of Trichinella species and genotypes.</title>
        <authorList>
            <person name="Korhonen P.K."/>
            <person name="Edoardo P."/>
            <person name="Giuseppe L.R."/>
            <person name="Gasser R.B."/>
        </authorList>
    </citation>
    <scope>NUCLEOTIDE SEQUENCE [LARGE SCALE GENOMIC DNA]</scope>
    <source>
        <strain evidence="1">ISS1980</strain>
    </source>
</reference>
<protein>
    <submittedName>
        <fullName evidence="1">Uncharacterized protein</fullName>
    </submittedName>
</protein>
<dbReference type="GO" id="GO:0048255">
    <property type="term" value="P:mRNA stabilization"/>
    <property type="evidence" value="ECO:0007669"/>
    <property type="project" value="TreeGrafter"/>
</dbReference>
<accession>A0A0V1MI13</accession>
<dbReference type="GO" id="GO:0005737">
    <property type="term" value="C:cytoplasm"/>
    <property type="evidence" value="ECO:0007669"/>
    <property type="project" value="TreeGrafter"/>
</dbReference>
<dbReference type="EMBL" id="JYDO01000099">
    <property type="protein sequence ID" value="KRZ71274.1"/>
    <property type="molecule type" value="Genomic_DNA"/>
</dbReference>
<sequence length="814" mass="88719">MPAGLRVFVVFEYSNFVALPRDVPRSQAVGASFLSRRSPLRVGLGEDEFRGCGRVAWSSSSLRNATTTTKHNILLRAVCSANTVGRESPMMAVGELIGESSASAVGRLATDQTDPAAAAAAAAAAMDDELVRRVDSYLLNILDDDGAQDIDSKPSQTLLSTDGYFFTASEHDEPDSTSPVDRSSLSYGSLGEAKHALGSNFDVGSVASLSSSSRSSSAPAAMGGDSSPLLSLNLSPVLEQLVRLEIEQGTYNDNTTVATVSASNTAANNNDNYYKYYCQSWSNSNTGTAFNHNNNASVWPTGEHNLFNQRCAGYDGWNTSGSSCGGSTSSCSSTGSVGSSNSSNSKHHQQQQLHSSLFYPGNSAGGDSVWSPAGIWKEPKLGVTINGTTANDNCTATNGINSATNTTRVGTTTTATATTTATTTTTGGGWLFGDNWDSPTQQQPSVVKIDSEPPRYVSCYMSPSQKLACEQMANEMARRRAMNRMAPLLPMAVNPVLAPDGAFGFLAPRPTTYYQDDLLTMKEIYCRNGSSPVAPLWSGVPFCYEVPPFGAPAPQPWYPLSSAYHHYQHRPYYGPLKGGNRRNDSLLDLHLSYDECFEEFRLLEKDRKKIEMKFIYLFTEAELARHNLGKKINSSNNIPIPRLPVAPSRIDRMLIDYFREHARVITLLQKMEWLRSETLNSRIYEAVRAWFSAMKQLQTLRITERNNFIRNFTPVQEELDVSNTANALKVLTKTVRRARTAMACSLILTVNVQLTAEQQEMVSKFLGADALAEMLLSTTKVETTKSTAIADKNAIIVAERENDQTAPQLPETNE</sequence>
<comment type="caution">
    <text evidence="1">The sequence shown here is derived from an EMBL/GenBank/DDBJ whole genome shotgun (WGS) entry which is preliminary data.</text>
</comment>
<dbReference type="AlphaFoldDB" id="A0A0V1MI13"/>
<proteinExistence type="predicted"/>
<evidence type="ECO:0000313" key="1">
    <source>
        <dbReference type="EMBL" id="KRZ71274.1"/>
    </source>
</evidence>
<dbReference type="InterPro" id="IPR027963">
    <property type="entry name" value="MEIOC"/>
</dbReference>
<dbReference type="Proteomes" id="UP000054843">
    <property type="component" value="Unassembled WGS sequence"/>
</dbReference>
<dbReference type="PANTHER" id="PTHR33861">
    <property type="entry name" value="PROTEIN CBG18333"/>
    <property type="match status" value="1"/>
</dbReference>
<keyword evidence="2" id="KW-1185">Reference proteome</keyword>
<dbReference type="PANTHER" id="PTHR33861:SF5">
    <property type="entry name" value="GAMMA-TUBULIN COMPLEX COMPONENT"/>
    <property type="match status" value="1"/>
</dbReference>
<organism evidence="1 2">
    <name type="scientific">Trichinella papuae</name>
    <dbReference type="NCBI Taxonomy" id="268474"/>
    <lineage>
        <taxon>Eukaryota</taxon>
        <taxon>Metazoa</taxon>
        <taxon>Ecdysozoa</taxon>
        <taxon>Nematoda</taxon>
        <taxon>Enoplea</taxon>
        <taxon>Dorylaimia</taxon>
        <taxon>Trichinellida</taxon>
        <taxon>Trichinellidae</taxon>
        <taxon>Trichinella</taxon>
    </lineage>
</organism>